<gene>
    <name evidence="1" type="ORF">IFM89_023994</name>
</gene>
<evidence type="ECO:0008006" key="3">
    <source>
        <dbReference type="Google" id="ProtNLM"/>
    </source>
</evidence>
<keyword evidence="2" id="KW-1185">Reference proteome</keyword>
<comment type="caution">
    <text evidence="1">The sequence shown here is derived from an EMBL/GenBank/DDBJ whole genome shotgun (WGS) entry which is preliminary data.</text>
</comment>
<protein>
    <recommendedName>
        <fullName evidence="3">RNase H type-1 domain-containing protein</fullName>
    </recommendedName>
</protein>
<evidence type="ECO:0000313" key="2">
    <source>
        <dbReference type="Proteomes" id="UP000631114"/>
    </source>
</evidence>
<accession>A0A835LN87</accession>
<dbReference type="AlphaFoldDB" id="A0A835LN87"/>
<dbReference type="EMBL" id="JADFTS010000008">
    <property type="protein sequence ID" value="KAF9593501.1"/>
    <property type="molecule type" value="Genomic_DNA"/>
</dbReference>
<name>A0A835LN87_9MAGN</name>
<dbReference type="Proteomes" id="UP000631114">
    <property type="component" value="Unassembled WGS sequence"/>
</dbReference>
<dbReference type="CDD" id="cd06222">
    <property type="entry name" value="RNase_H_like"/>
    <property type="match status" value="1"/>
</dbReference>
<evidence type="ECO:0000313" key="1">
    <source>
        <dbReference type="EMBL" id="KAF9593501.1"/>
    </source>
</evidence>
<organism evidence="1 2">
    <name type="scientific">Coptis chinensis</name>
    <dbReference type="NCBI Taxonomy" id="261450"/>
    <lineage>
        <taxon>Eukaryota</taxon>
        <taxon>Viridiplantae</taxon>
        <taxon>Streptophyta</taxon>
        <taxon>Embryophyta</taxon>
        <taxon>Tracheophyta</taxon>
        <taxon>Spermatophyta</taxon>
        <taxon>Magnoliopsida</taxon>
        <taxon>Ranunculales</taxon>
        <taxon>Ranunculaceae</taxon>
        <taxon>Coptidoideae</taxon>
        <taxon>Coptis</taxon>
    </lineage>
</organism>
<dbReference type="InterPro" id="IPR044730">
    <property type="entry name" value="RNase_H-like_dom_plant"/>
</dbReference>
<reference evidence="1 2" key="1">
    <citation type="submission" date="2020-10" db="EMBL/GenBank/DDBJ databases">
        <title>The Coptis chinensis genome and diversification of protoberbering-type alkaloids.</title>
        <authorList>
            <person name="Wang B."/>
            <person name="Shu S."/>
            <person name="Song C."/>
            <person name="Liu Y."/>
        </authorList>
    </citation>
    <scope>NUCLEOTIDE SEQUENCE [LARGE SCALE GENOMIC DNA]</scope>
    <source>
        <strain evidence="1">HL-2020</strain>
        <tissue evidence="1">Leaf</tissue>
    </source>
</reference>
<dbReference type="OrthoDB" id="1166390at2759"/>
<sequence length="128" mass="14504">MLGYRGGLEAMEWASRQGWVKIWIESDSTSAVQAFGNRDVPWCMTSRWLQAMEDLSHVVITSTWREVNFAADCASLEVKVQGMAFIGVSMIIQVLIRILKLMPRGLDSMLFNIDLWCRVMFVVDVGGK</sequence>
<proteinExistence type="predicted"/>